<gene>
    <name evidence="1" type="ORF">TNIN_149311</name>
</gene>
<keyword evidence="2" id="KW-1185">Reference proteome</keyword>
<dbReference type="Proteomes" id="UP000886998">
    <property type="component" value="Unassembled WGS sequence"/>
</dbReference>
<evidence type="ECO:0000313" key="1">
    <source>
        <dbReference type="EMBL" id="GFY72921.1"/>
    </source>
</evidence>
<reference evidence="1" key="1">
    <citation type="submission" date="2020-08" db="EMBL/GenBank/DDBJ databases">
        <title>Multicomponent nature underlies the extraordinary mechanical properties of spider dragline silk.</title>
        <authorList>
            <person name="Kono N."/>
            <person name="Nakamura H."/>
            <person name="Mori M."/>
            <person name="Yoshida Y."/>
            <person name="Ohtoshi R."/>
            <person name="Malay A.D."/>
            <person name="Moran D.A.P."/>
            <person name="Tomita M."/>
            <person name="Numata K."/>
            <person name="Arakawa K."/>
        </authorList>
    </citation>
    <scope>NUCLEOTIDE SEQUENCE</scope>
</reference>
<organism evidence="1 2">
    <name type="scientific">Trichonephila inaurata madagascariensis</name>
    <dbReference type="NCBI Taxonomy" id="2747483"/>
    <lineage>
        <taxon>Eukaryota</taxon>
        <taxon>Metazoa</taxon>
        <taxon>Ecdysozoa</taxon>
        <taxon>Arthropoda</taxon>
        <taxon>Chelicerata</taxon>
        <taxon>Arachnida</taxon>
        <taxon>Araneae</taxon>
        <taxon>Araneomorphae</taxon>
        <taxon>Entelegynae</taxon>
        <taxon>Araneoidea</taxon>
        <taxon>Nephilidae</taxon>
        <taxon>Trichonephila</taxon>
        <taxon>Trichonephila inaurata</taxon>
    </lineage>
</organism>
<evidence type="ECO:0000313" key="2">
    <source>
        <dbReference type="Proteomes" id="UP000886998"/>
    </source>
</evidence>
<proteinExistence type="predicted"/>
<dbReference type="EMBL" id="BMAV01019735">
    <property type="protein sequence ID" value="GFY72921.1"/>
    <property type="molecule type" value="Genomic_DNA"/>
</dbReference>
<dbReference type="OrthoDB" id="6437424at2759"/>
<accession>A0A8X7CM97</accession>
<name>A0A8X7CM97_9ARAC</name>
<sequence>MLEAICGYDKKDSISSEEPVPKFSSFINGNVKEEKGIDPMAAINEYGSTLFGEAIVGGGLDTVQHLMSQKDVTYDCSDQGRR</sequence>
<comment type="caution">
    <text evidence="1">The sequence shown here is derived from an EMBL/GenBank/DDBJ whole genome shotgun (WGS) entry which is preliminary data.</text>
</comment>
<protein>
    <submittedName>
        <fullName evidence="1">Uncharacterized protein</fullName>
    </submittedName>
</protein>
<dbReference type="AlphaFoldDB" id="A0A8X7CM97"/>